<organism evidence="3 4">
    <name type="scientific">Vermiconidia calcicola</name>
    <dbReference type="NCBI Taxonomy" id="1690605"/>
    <lineage>
        <taxon>Eukaryota</taxon>
        <taxon>Fungi</taxon>
        <taxon>Dikarya</taxon>
        <taxon>Ascomycota</taxon>
        <taxon>Pezizomycotina</taxon>
        <taxon>Dothideomycetes</taxon>
        <taxon>Dothideomycetidae</taxon>
        <taxon>Mycosphaerellales</taxon>
        <taxon>Extremaceae</taxon>
        <taxon>Vermiconidia</taxon>
    </lineage>
</organism>
<feature type="compositionally biased region" description="Pro residues" evidence="1">
    <location>
        <begin position="339"/>
        <end position="350"/>
    </location>
</feature>
<feature type="compositionally biased region" description="Polar residues" evidence="1">
    <location>
        <begin position="288"/>
        <end position="299"/>
    </location>
</feature>
<protein>
    <recommendedName>
        <fullName evidence="2">DUF6594 domain-containing protein</fullName>
    </recommendedName>
</protein>
<feature type="region of interest" description="Disordered" evidence="1">
    <location>
        <begin position="55"/>
        <end position="359"/>
    </location>
</feature>
<proteinExistence type="predicted"/>
<feature type="compositionally biased region" description="Polar residues" evidence="1">
    <location>
        <begin position="79"/>
        <end position="101"/>
    </location>
</feature>
<name>A0AAV9QN50_9PEZI</name>
<feature type="compositionally biased region" description="Low complexity" evidence="1">
    <location>
        <begin position="177"/>
        <end position="196"/>
    </location>
</feature>
<evidence type="ECO:0000259" key="2">
    <source>
        <dbReference type="Pfam" id="PF20237"/>
    </source>
</evidence>
<gene>
    <name evidence="3" type="ORF">LTR25_000922</name>
</gene>
<accession>A0AAV9QN50</accession>
<feature type="compositionally biased region" description="Low complexity" evidence="1">
    <location>
        <begin position="323"/>
        <end position="338"/>
    </location>
</feature>
<evidence type="ECO:0000313" key="3">
    <source>
        <dbReference type="EMBL" id="KAK5545912.1"/>
    </source>
</evidence>
<sequence length="560" mass="60941">MAVAVAPVELPTDRRSYFSTAPGPDIHDPNWIPVLSSARYEPTIPSAEKEALPLTSGSFSLFPNQPQSTSPRPRAPLSHNYSKSSLAPESLASDSRSQNPGDNVGPPLPNIQQTQSEAAGHHRRKTSLGSRSTEEKISVGTETPTGDVVSAPSTEGSASIVGGRPFLRQEQHEDIKSTTTSTSSSKKLPVLPPTSKYNRKPVASMAASIGRPSFAPSLPQTPQESPRISPSVPATTPSTPLVQPVLSPNLPPTELPLPPPPPQPESVPKLQPAKSSASERRQRALHSHPSNISLQSPRDSSSDDAEIPFKPPSLRKPRKSTDSRATSARSTIYDAQMPTPAPTTPLPQLPPEARRPPTRENIASQNSTPALANEPFLPTTPTVRPSEHSEIASFMTEKNTLVFRRFDDVHVRLLLCLQSEISQLEKELSTLGSSTSQGVSTEKMAQTMRVLRELRRVVAEYDHLFTTWSQMRANKASDSTTRELKQWLHKPETNAQAGLGIEMRHDLQWLEENKNDLSSIDFNEKEDMLQQEALQIHAGPSNSGGPLGFLALFGCGAKRK</sequence>
<dbReference type="AlphaFoldDB" id="A0AAV9QN50"/>
<dbReference type="Pfam" id="PF20237">
    <property type="entry name" value="DUF6594"/>
    <property type="match status" value="1"/>
</dbReference>
<feature type="compositionally biased region" description="Polar residues" evidence="1">
    <location>
        <begin position="218"/>
        <end position="228"/>
    </location>
</feature>
<dbReference type="Proteomes" id="UP001345827">
    <property type="component" value="Unassembled WGS sequence"/>
</dbReference>
<feature type="domain" description="DUF6594" evidence="2">
    <location>
        <begin position="390"/>
        <end position="526"/>
    </location>
</feature>
<feature type="compositionally biased region" description="Polar residues" evidence="1">
    <location>
        <begin position="55"/>
        <end position="71"/>
    </location>
</feature>
<evidence type="ECO:0000313" key="4">
    <source>
        <dbReference type="Proteomes" id="UP001345827"/>
    </source>
</evidence>
<feature type="compositionally biased region" description="Low complexity" evidence="1">
    <location>
        <begin position="229"/>
        <end position="240"/>
    </location>
</feature>
<feature type="compositionally biased region" description="Pro residues" evidence="1">
    <location>
        <begin position="249"/>
        <end position="265"/>
    </location>
</feature>
<feature type="compositionally biased region" description="Basic and acidic residues" evidence="1">
    <location>
        <begin position="167"/>
        <end position="176"/>
    </location>
</feature>
<dbReference type="InterPro" id="IPR046529">
    <property type="entry name" value="DUF6594"/>
</dbReference>
<reference evidence="3 4" key="1">
    <citation type="submission" date="2023-06" db="EMBL/GenBank/DDBJ databases">
        <title>Black Yeasts Isolated from many extreme environments.</title>
        <authorList>
            <person name="Coleine C."/>
            <person name="Stajich J.E."/>
            <person name="Selbmann L."/>
        </authorList>
    </citation>
    <scope>NUCLEOTIDE SEQUENCE [LARGE SCALE GENOMIC DNA]</scope>
    <source>
        <strain evidence="3 4">CCFEE 5887</strain>
    </source>
</reference>
<keyword evidence="4" id="KW-1185">Reference proteome</keyword>
<comment type="caution">
    <text evidence="3">The sequence shown here is derived from an EMBL/GenBank/DDBJ whole genome shotgun (WGS) entry which is preliminary data.</text>
</comment>
<dbReference type="EMBL" id="JAXLQG010000001">
    <property type="protein sequence ID" value="KAK5545912.1"/>
    <property type="molecule type" value="Genomic_DNA"/>
</dbReference>
<evidence type="ECO:0000256" key="1">
    <source>
        <dbReference type="SAM" id="MobiDB-lite"/>
    </source>
</evidence>